<evidence type="ECO:0000259" key="1">
    <source>
        <dbReference type="PROSITE" id="PS50943"/>
    </source>
</evidence>
<dbReference type="InterPro" id="IPR043917">
    <property type="entry name" value="DUF5753"/>
</dbReference>
<dbReference type="Proteomes" id="UP001611450">
    <property type="component" value="Unassembled WGS sequence"/>
</dbReference>
<dbReference type="InterPro" id="IPR010982">
    <property type="entry name" value="Lambda_DNA-bd_dom_sf"/>
</dbReference>
<protein>
    <submittedName>
        <fullName evidence="2">Helix-turn-helix domain-containing protein</fullName>
    </submittedName>
</protein>
<sequence>MVGSTARKALPRRALGRYLREQRNSQGLKLADVAGLMEWSISKLGRIERGEEGKLRKADVQQLCEILDFSEDRTAVMVGLAQQADVKNWWHAFGDLIPDGFVMYVDMESSAHEMTIYRPDLVPGLLQTAAYARALDRTYFPHDSEDEQERRIRLRMERQSILTRKTKPTRIDVVLHESVLHTIVGDPATMAALLRHLADMSTRPNVSIRILPYTAGIPIGVPIGPFVILDFAPDVEGVTEPTVVYVENFTGDLYLEREEDVNSYRKASATIQRAALDAVTSRNMLRRVAREFSS</sequence>
<dbReference type="InterPro" id="IPR001387">
    <property type="entry name" value="Cro/C1-type_HTH"/>
</dbReference>
<comment type="caution">
    <text evidence="2">The sequence shown here is derived from an EMBL/GenBank/DDBJ whole genome shotgun (WGS) entry which is preliminary data.</text>
</comment>
<dbReference type="Gene3D" id="1.10.260.40">
    <property type="entry name" value="lambda repressor-like DNA-binding domains"/>
    <property type="match status" value="1"/>
</dbReference>
<dbReference type="CDD" id="cd00093">
    <property type="entry name" value="HTH_XRE"/>
    <property type="match status" value="1"/>
</dbReference>
<dbReference type="Pfam" id="PF19054">
    <property type="entry name" value="DUF5753"/>
    <property type="match status" value="1"/>
</dbReference>
<dbReference type="RefSeq" id="WP_396946402.1">
    <property type="nucleotide sequence ID" value="NZ_JBIRXV010000007.1"/>
</dbReference>
<proteinExistence type="predicted"/>
<evidence type="ECO:0000313" key="2">
    <source>
        <dbReference type="EMBL" id="MFI2324191.1"/>
    </source>
</evidence>
<evidence type="ECO:0000313" key="3">
    <source>
        <dbReference type="Proteomes" id="UP001611450"/>
    </source>
</evidence>
<name>A0ABW7WP32_9NOCA</name>
<dbReference type="SUPFAM" id="SSF47413">
    <property type="entry name" value="lambda repressor-like DNA-binding domains"/>
    <property type="match status" value="1"/>
</dbReference>
<dbReference type="EMBL" id="JBIRXV010000007">
    <property type="protein sequence ID" value="MFI2324191.1"/>
    <property type="molecule type" value="Genomic_DNA"/>
</dbReference>
<feature type="domain" description="HTH cro/C1-type" evidence="1">
    <location>
        <begin position="19"/>
        <end position="74"/>
    </location>
</feature>
<dbReference type="PROSITE" id="PS50943">
    <property type="entry name" value="HTH_CROC1"/>
    <property type="match status" value="1"/>
</dbReference>
<keyword evidence="3" id="KW-1185">Reference proteome</keyword>
<dbReference type="Pfam" id="PF13560">
    <property type="entry name" value="HTH_31"/>
    <property type="match status" value="1"/>
</dbReference>
<dbReference type="SMART" id="SM00530">
    <property type="entry name" value="HTH_XRE"/>
    <property type="match status" value="1"/>
</dbReference>
<reference evidence="2 3" key="1">
    <citation type="submission" date="2024-10" db="EMBL/GenBank/DDBJ databases">
        <title>The Natural Products Discovery Center: Release of the First 8490 Sequenced Strains for Exploring Actinobacteria Biosynthetic Diversity.</title>
        <authorList>
            <person name="Kalkreuter E."/>
            <person name="Kautsar S.A."/>
            <person name="Yang D."/>
            <person name="Bader C.D."/>
            <person name="Teijaro C.N."/>
            <person name="Fluegel L."/>
            <person name="Davis C.M."/>
            <person name="Simpson J.R."/>
            <person name="Lauterbach L."/>
            <person name="Steele A.D."/>
            <person name="Gui C."/>
            <person name="Meng S."/>
            <person name="Li G."/>
            <person name="Viehrig K."/>
            <person name="Ye F."/>
            <person name="Su P."/>
            <person name="Kiefer A.F."/>
            <person name="Nichols A."/>
            <person name="Cepeda A.J."/>
            <person name="Yan W."/>
            <person name="Fan B."/>
            <person name="Jiang Y."/>
            <person name="Adhikari A."/>
            <person name="Zheng C.-J."/>
            <person name="Schuster L."/>
            <person name="Cowan T.M."/>
            <person name="Smanski M.J."/>
            <person name="Chevrette M.G."/>
            <person name="De Carvalho L.P.S."/>
            <person name="Shen B."/>
        </authorList>
    </citation>
    <scope>NUCLEOTIDE SEQUENCE [LARGE SCALE GENOMIC DNA]</scope>
    <source>
        <strain evidence="2 3">NPDC019626</strain>
    </source>
</reference>
<organism evidence="2 3">
    <name type="scientific">Nocardia beijingensis</name>
    <dbReference type="NCBI Taxonomy" id="95162"/>
    <lineage>
        <taxon>Bacteria</taxon>
        <taxon>Bacillati</taxon>
        <taxon>Actinomycetota</taxon>
        <taxon>Actinomycetes</taxon>
        <taxon>Mycobacteriales</taxon>
        <taxon>Nocardiaceae</taxon>
        <taxon>Nocardia</taxon>
    </lineage>
</organism>
<gene>
    <name evidence="2" type="ORF">ACH47G_27235</name>
</gene>
<accession>A0ABW7WP32</accession>